<feature type="compositionally biased region" description="Polar residues" evidence="7">
    <location>
        <begin position="416"/>
        <end position="432"/>
    </location>
</feature>
<dbReference type="Gene3D" id="1.25.40.180">
    <property type="match status" value="3"/>
</dbReference>
<dbReference type="CDD" id="cd11559">
    <property type="entry name" value="W2_eIF4G1_like"/>
    <property type="match status" value="1"/>
</dbReference>
<dbReference type="SMART" id="SM00515">
    <property type="entry name" value="eIF5C"/>
    <property type="match status" value="1"/>
</dbReference>
<evidence type="ECO:0000259" key="9">
    <source>
        <dbReference type="PROSITE" id="PS51366"/>
    </source>
</evidence>
<dbReference type="Pfam" id="PF02847">
    <property type="entry name" value="MA3"/>
    <property type="match status" value="1"/>
</dbReference>
<dbReference type="InterPro" id="IPR016024">
    <property type="entry name" value="ARM-type_fold"/>
</dbReference>
<reference evidence="10" key="1">
    <citation type="submission" date="2025-08" db="UniProtKB">
        <authorList>
            <consortium name="Ensembl"/>
        </authorList>
    </citation>
    <scope>IDENTIFICATION</scope>
</reference>
<evidence type="ECO:0000256" key="2">
    <source>
        <dbReference type="ARBA" id="ARBA00022540"/>
    </source>
</evidence>
<feature type="compositionally biased region" description="Polar residues" evidence="7">
    <location>
        <begin position="309"/>
        <end position="319"/>
    </location>
</feature>
<sequence length="1501" mass="167376">MQTVRPTIPSNNPPIRPTSQTPTAAVYPPSQPIMMTMAPMPFHSPQTAQYYIPQYRHSAPQYVGPPQQYPVQPTGPSTFYAGPSPGDFPAPYGPPYYPGQPIYSPSPSIIVPTPQQPPPAKREKKTIRIRDPNQGGKDVTEEILSGVVGSRNPTPPVGRPSSTPTPPRVRRLITETKSNTKTHMQTPLERRDPSSPVQAPSPPQKTELPPSGPESASSVATAPTPSIPASTVESADTPSPSAEPGPTKAITPEPESSEPEKSYSEQLSPQSLSTSLAQPEKVINGLTDTDAAPLSEDLESQPREVSPLLPTSSVPQCPSSEPRPITPALEAESAAGKADTPSPPAEDSTGCPVAPSLSTSTTAAISTTPAPPPGLTHPSQVSAGSAKRPSTGAELKETGKETEALPDERGEPFLQSRKSSSQGEQLKYTSKMNCHEEDMDQPSMEPAAESPSPPPVEVERRPSAGAVLEENGEQEVEPLRNGAEHASETENSDMPRKAISLQHSLVSHVCLPEPAEKNGKKQYDRDFLLGFQFMPACVQKPEGLPPISDVVLDKINQNKLPMRPVDPRVISRGPDFTPAFADFGRQIPGGRGAPVCPNLFSHSYKKNNMGFCLNYYSNLRRPPGRKIITNVSVNDEVQLRTTENAWKPGMKRENAIEEPETLKSQELFRKVRSILNKLTPQMFSQLMKQVTDLTIDTEERLKGVIDLVFEKAIDEPSFSVAYGNMCSCLATLKVPMMDKPNSTVNFRKLLLNRCQKEFEKDKVDDDVFEKKHRELEAANSASERERLQEELNEAKDKARRRSIGNIKFIGELFKLRMLTEAIMHDCVVKLLKNHDEESLECLCRLLTTIGKDLDFEKAKPRMDQYFNQMEKIVKEKKTSSRIRFMLQDVTDLRLHNWVSRRADLGPKTIEQIHKEAKLEEQEEKRKVHQQLLSKDNKRRPVVQREETWSTVPMTKNSRTIDPAKILKISKPTIDEKIQLGPRAQVNWMKGSSGGAGAKASESGKVRLMQSGMGYWLCQFQLFYSLCRIFWLYTSFTNVKFPPFFPVLHPFSFRCLSRGSSGRERNDKPLSAGPARTGPISLGSSNKEAPEESVQEVSRRDSNASDTPKLPASTADKTVKLEVLSGPSPDKPTLTEEDMERRSKSIIDEFLHINDYKEAVQCVEELEQPAMLYVFVRVGVESTLERSQITRDHMGQLLYQLLQAGIFHKLQFFKGFSETLELADDMAIDIPHIWLYLAELVTPVLREGGISMRELFSEFSKPLLPVGRAGILFSEILHLLCKQMSHRKVGSLWRDSGLSWADFIPETEDVHSFITEHKLDFTLSDGSNPTEAVSKRTLSPEELNKQLEKLLLEDMAGDERIFDWVEANLDESEMSSPPFLRALMTAVCKAAVKTEGSSYKVDLSIIKRRLPVLHKYLNSDTERQLQALYALQALIVKLDQPANLLRMFFDCLYDEDVISEDAFYKWEVSKDPAEQQGKGVALKSVTAFFTWLREAEEESEDN</sequence>
<reference evidence="10" key="2">
    <citation type="submission" date="2025-09" db="UniProtKB">
        <authorList>
            <consortium name="Ensembl"/>
        </authorList>
    </citation>
    <scope>IDENTIFICATION</scope>
</reference>
<dbReference type="Pfam" id="PF02854">
    <property type="entry name" value="MIF4G"/>
    <property type="match status" value="1"/>
</dbReference>
<dbReference type="SMART" id="SM00544">
    <property type="entry name" value="MA3"/>
    <property type="match status" value="1"/>
</dbReference>
<feature type="compositionally biased region" description="Pro residues" evidence="7">
    <location>
        <begin position="153"/>
        <end position="167"/>
    </location>
</feature>
<feature type="domain" description="W2" evidence="8">
    <location>
        <begin position="1332"/>
        <end position="1501"/>
    </location>
</feature>
<dbReference type="SMART" id="SM00543">
    <property type="entry name" value="MIF4G"/>
    <property type="match status" value="1"/>
</dbReference>
<evidence type="ECO:0000256" key="5">
    <source>
        <dbReference type="ARBA" id="ARBA00022884"/>
    </source>
</evidence>
<feature type="compositionally biased region" description="Basic and acidic residues" evidence="7">
    <location>
        <begin position="394"/>
        <end position="411"/>
    </location>
</feature>
<feature type="compositionally biased region" description="Polar residues" evidence="7">
    <location>
        <begin position="1"/>
        <end position="10"/>
    </location>
</feature>
<dbReference type="FunFam" id="1.25.40.180:FF:000001">
    <property type="entry name" value="Eukaryotic translation initiation factor 4 gamma, 3, putative"/>
    <property type="match status" value="1"/>
</dbReference>
<dbReference type="Pfam" id="PF02020">
    <property type="entry name" value="W2"/>
    <property type="match status" value="1"/>
</dbReference>
<feature type="region of interest" description="Disordered" evidence="7">
    <location>
        <begin position="1060"/>
        <end position="1111"/>
    </location>
</feature>
<evidence type="ECO:0000259" key="8">
    <source>
        <dbReference type="PROSITE" id="PS51363"/>
    </source>
</evidence>
<keyword evidence="11" id="KW-1185">Reference proteome</keyword>
<evidence type="ECO:0000256" key="6">
    <source>
        <dbReference type="ARBA" id="ARBA00022917"/>
    </source>
</evidence>
<proteinExistence type="inferred from homology"/>
<dbReference type="GO" id="GO:0003743">
    <property type="term" value="F:translation initiation factor activity"/>
    <property type="evidence" value="ECO:0007669"/>
    <property type="project" value="UniProtKB-KW"/>
</dbReference>
<feature type="region of interest" description="Disordered" evidence="7">
    <location>
        <begin position="1"/>
        <end position="28"/>
    </location>
</feature>
<organism evidence="10 11">
    <name type="scientific">Sinocyclocheilus anshuiensis</name>
    <dbReference type="NCBI Taxonomy" id="1608454"/>
    <lineage>
        <taxon>Eukaryota</taxon>
        <taxon>Metazoa</taxon>
        <taxon>Chordata</taxon>
        <taxon>Craniata</taxon>
        <taxon>Vertebrata</taxon>
        <taxon>Euteleostomi</taxon>
        <taxon>Actinopterygii</taxon>
        <taxon>Neopterygii</taxon>
        <taxon>Teleostei</taxon>
        <taxon>Ostariophysi</taxon>
        <taxon>Cypriniformes</taxon>
        <taxon>Cyprinidae</taxon>
        <taxon>Cyprininae</taxon>
        <taxon>Sinocyclocheilus</taxon>
    </lineage>
</organism>
<accession>A0A671PAT0</accession>
<comment type="similarity">
    <text evidence="1">Belongs to the eukaryotic initiation factor 4G family.</text>
</comment>
<feature type="compositionally biased region" description="Basic and acidic residues" evidence="7">
    <location>
        <begin position="482"/>
        <end position="494"/>
    </location>
</feature>
<dbReference type="Ensembl" id="ENSSANT00000059403.1">
    <property type="protein sequence ID" value="ENSSANP00000055828.1"/>
    <property type="gene ID" value="ENSSANG00000024671.1"/>
</dbReference>
<dbReference type="PANTHER" id="PTHR23253">
    <property type="entry name" value="EUKARYOTIC TRANSLATION INITIATION FACTOR 4 GAMMA"/>
    <property type="match status" value="1"/>
</dbReference>
<dbReference type="PROSITE" id="PS51363">
    <property type="entry name" value="W2"/>
    <property type="match status" value="1"/>
</dbReference>
<keyword evidence="5" id="KW-0694">RNA-binding</keyword>
<feature type="compositionally biased region" description="Polar residues" evidence="7">
    <location>
        <begin position="175"/>
        <end position="185"/>
    </location>
</feature>
<dbReference type="GO" id="GO:0016281">
    <property type="term" value="C:eukaryotic translation initiation factor 4F complex"/>
    <property type="evidence" value="ECO:0007669"/>
    <property type="project" value="TreeGrafter"/>
</dbReference>
<name>A0A671PAT0_9TELE</name>
<dbReference type="FunFam" id="1.25.40.180:FF:000002">
    <property type="entry name" value="Eukaryotic translation initiation factor 4 gamma, 3, putative"/>
    <property type="match status" value="1"/>
</dbReference>
<feature type="compositionally biased region" description="Low complexity" evidence="7">
    <location>
        <begin position="354"/>
        <end position="368"/>
    </location>
</feature>
<feature type="compositionally biased region" description="Low complexity" evidence="7">
    <location>
        <begin position="215"/>
        <end position="232"/>
    </location>
</feature>
<dbReference type="GO" id="GO:0003729">
    <property type="term" value="F:mRNA binding"/>
    <property type="evidence" value="ECO:0007669"/>
    <property type="project" value="TreeGrafter"/>
</dbReference>
<keyword evidence="2" id="KW-0396">Initiation factor</keyword>
<dbReference type="FunFam" id="1.25.40.180:FF:000003">
    <property type="entry name" value="Putative eukaryotic translation initiation factor 4 gamma 1"/>
    <property type="match status" value="1"/>
</dbReference>
<feature type="compositionally biased region" description="Polar residues" evidence="7">
    <location>
        <begin position="266"/>
        <end position="277"/>
    </location>
</feature>
<dbReference type="PANTHER" id="PTHR23253:SF23">
    <property type="entry name" value="EUKARYOTIC TRANSLATION INITIATION FACTOR 4 GAMMA 3"/>
    <property type="match status" value="1"/>
</dbReference>
<dbReference type="InterPro" id="IPR003890">
    <property type="entry name" value="MIF4G-like_typ-3"/>
</dbReference>
<dbReference type="PROSITE" id="PS51366">
    <property type="entry name" value="MI"/>
    <property type="match status" value="1"/>
</dbReference>
<evidence type="ECO:0000313" key="11">
    <source>
        <dbReference type="Proteomes" id="UP000472260"/>
    </source>
</evidence>
<dbReference type="InterPro" id="IPR003307">
    <property type="entry name" value="W2_domain"/>
</dbReference>
<gene>
    <name evidence="10" type="primary">LOC107687460</name>
</gene>
<keyword evidence="3" id="KW-0597">Phosphoprotein</keyword>
<feature type="region of interest" description="Disordered" evidence="7">
    <location>
        <begin position="113"/>
        <end position="494"/>
    </location>
</feature>
<feature type="region of interest" description="Disordered" evidence="7">
    <location>
        <begin position="919"/>
        <end position="948"/>
    </location>
</feature>
<evidence type="ECO:0000313" key="10">
    <source>
        <dbReference type="Ensembl" id="ENSSANP00000055828.1"/>
    </source>
</evidence>
<feature type="domain" description="MI" evidence="9">
    <location>
        <begin position="1137"/>
        <end position="1259"/>
    </location>
</feature>
<evidence type="ECO:0000256" key="7">
    <source>
        <dbReference type="SAM" id="MobiDB-lite"/>
    </source>
</evidence>
<protein>
    <submittedName>
        <fullName evidence="10">Eukaryotic translation initiation factor 4 gamma 3-like</fullName>
    </submittedName>
</protein>
<keyword evidence="6" id="KW-0648">Protein biosynthesis</keyword>
<dbReference type="SUPFAM" id="SSF48371">
    <property type="entry name" value="ARM repeat"/>
    <property type="match status" value="3"/>
</dbReference>
<dbReference type="Proteomes" id="UP000472260">
    <property type="component" value="Unassembled WGS sequence"/>
</dbReference>
<dbReference type="GO" id="GO:0006417">
    <property type="term" value="P:regulation of translation"/>
    <property type="evidence" value="ECO:0007669"/>
    <property type="project" value="UniProtKB-KW"/>
</dbReference>
<evidence type="ECO:0000256" key="3">
    <source>
        <dbReference type="ARBA" id="ARBA00022553"/>
    </source>
</evidence>
<keyword evidence="4" id="KW-0810">Translation regulation</keyword>
<dbReference type="InterPro" id="IPR003891">
    <property type="entry name" value="Initiation_fac_eIF4g_MI"/>
</dbReference>
<evidence type="ECO:0000256" key="4">
    <source>
        <dbReference type="ARBA" id="ARBA00022845"/>
    </source>
</evidence>
<evidence type="ECO:0000256" key="1">
    <source>
        <dbReference type="ARBA" id="ARBA00005775"/>
    </source>
</evidence>